<name>A0AAU7QF12_9GAMM</name>
<dbReference type="AlphaFoldDB" id="A0AAU7QF12"/>
<gene>
    <name evidence="2" type="ORF">ABK905_12645</name>
</gene>
<keyword evidence="1" id="KW-0472">Membrane</keyword>
<sequence>MMSNSHAGAPSANLMAEVLRLLKPFWPVVFTATLLGIVGGLTTTGLLGRINQALQRGGNCPAAFG</sequence>
<reference evidence="2" key="1">
    <citation type="submission" date="2024-06" db="EMBL/GenBank/DDBJ databases">
        <authorList>
            <person name="Coelho C."/>
            <person name="Bento M."/>
            <person name="Garcia E."/>
            <person name="Camelo A."/>
            <person name="Brandao I."/>
            <person name="Espirito Santo C."/>
            <person name="Trovao J."/>
            <person name="Verissimo A."/>
            <person name="Costa J."/>
            <person name="Tiago I."/>
        </authorList>
    </citation>
    <scope>NUCLEOTIDE SEQUENCE</scope>
    <source>
        <strain evidence="2">KWT182</strain>
    </source>
</reference>
<dbReference type="EMBL" id="CP157947">
    <property type="protein sequence ID" value="XBS71663.1"/>
    <property type="molecule type" value="Genomic_DNA"/>
</dbReference>
<evidence type="ECO:0000256" key="1">
    <source>
        <dbReference type="SAM" id="Phobius"/>
    </source>
</evidence>
<evidence type="ECO:0008006" key="3">
    <source>
        <dbReference type="Google" id="ProtNLM"/>
    </source>
</evidence>
<accession>A0AAU7QF12</accession>
<proteinExistence type="predicted"/>
<keyword evidence="1" id="KW-0812">Transmembrane</keyword>
<evidence type="ECO:0000313" key="2">
    <source>
        <dbReference type="EMBL" id="XBS71663.1"/>
    </source>
</evidence>
<organism evidence="2">
    <name type="scientific">Acerihabitans sp. KWT182</name>
    <dbReference type="NCBI Taxonomy" id="3157919"/>
    <lineage>
        <taxon>Bacteria</taxon>
        <taxon>Pseudomonadati</taxon>
        <taxon>Pseudomonadota</taxon>
        <taxon>Gammaproteobacteria</taxon>
        <taxon>Enterobacterales</taxon>
        <taxon>Pectobacteriaceae</taxon>
        <taxon>Acerihabitans</taxon>
    </lineage>
</organism>
<feature type="transmembrane region" description="Helical" evidence="1">
    <location>
        <begin position="25"/>
        <end position="47"/>
    </location>
</feature>
<keyword evidence="1" id="KW-1133">Transmembrane helix</keyword>
<protein>
    <recommendedName>
        <fullName evidence="3">ABC transporter ATP-binding protein</fullName>
    </recommendedName>
</protein>